<dbReference type="InterPro" id="IPR016024">
    <property type="entry name" value="ARM-type_fold"/>
</dbReference>
<evidence type="ECO:0000313" key="6">
    <source>
        <dbReference type="Proteomes" id="UP000018936"/>
    </source>
</evidence>
<gene>
    <name evidence="5" type="primary">HEATR7A</name>
    <name evidence="5" type="ORF">L345_11864</name>
</gene>
<protein>
    <submittedName>
        <fullName evidence="5">HEAT repeat-containing protein 7A</fullName>
    </submittedName>
</protein>
<comment type="caution">
    <text evidence="5">The sequence shown here is derived from an EMBL/GenBank/DDBJ whole genome shotgun (WGS) entry which is preliminary data.</text>
</comment>
<dbReference type="SUPFAM" id="SSF48371">
    <property type="entry name" value="ARM repeat"/>
    <property type="match status" value="1"/>
</dbReference>
<dbReference type="InterPro" id="IPR055408">
    <property type="entry name" value="HEAT_MROH2B-like"/>
</dbReference>
<feature type="domain" description="MROH2B-like N-terminal HEAT-repeats" evidence="4">
    <location>
        <begin position="22"/>
        <end position="137"/>
    </location>
</feature>
<keyword evidence="1" id="KW-0677">Repeat</keyword>
<evidence type="ECO:0000313" key="5">
    <source>
        <dbReference type="EMBL" id="ETE62385.1"/>
    </source>
</evidence>
<dbReference type="GO" id="GO:0005737">
    <property type="term" value="C:cytoplasm"/>
    <property type="evidence" value="ECO:0007669"/>
    <property type="project" value="TreeGrafter"/>
</dbReference>
<accession>V8NJY2</accession>
<dbReference type="AlphaFoldDB" id="V8NJY2"/>
<organism evidence="5 6">
    <name type="scientific">Ophiophagus hannah</name>
    <name type="common">King cobra</name>
    <name type="synonym">Naja hannah</name>
    <dbReference type="NCBI Taxonomy" id="8665"/>
    <lineage>
        <taxon>Eukaryota</taxon>
        <taxon>Metazoa</taxon>
        <taxon>Chordata</taxon>
        <taxon>Craniata</taxon>
        <taxon>Vertebrata</taxon>
        <taxon>Euteleostomi</taxon>
        <taxon>Lepidosauria</taxon>
        <taxon>Squamata</taxon>
        <taxon>Bifurcata</taxon>
        <taxon>Unidentata</taxon>
        <taxon>Episquamata</taxon>
        <taxon>Toxicofera</taxon>
        <taxon>Serpentes</taxon>
        <taxon>Colubroidea</taxon>
        <taxon>Elapidae</taxon>
        <taxon>Elapinae</taxon>
        <taxon>Ophiophagus</taxon>
    </lineage>
</organism>
<dbReference type="InterPro" id="IPR045206">
    <property type="entry name" value="Maestro_heat-like_prot"/>
</dbReference>
<evidence type="ECO:0000259" key="3">
    <source>
        <dbReference type="Pfam" id="PF23210"/>
    </source>
</evidence>
<evidence type="ECO:0000256" key="2">
    <source>
        <dbReference type="SAM" id="MobiDB-lite"/>
    </source>
</evidence>
<evidence type="ECO:0000256" key="1">
    <source>
        <dbReference type="ARBA" id="ARBA00022737"/>
    </source>
</evidence>
<proteinExistence type="predicted"/>
<dbReference type="PANTHER" id="PTHR23120:SF44">
    <property type="entry name" value="MAESTRO HEAT-LIKE REPEAT-CONTAINING PROTEIN FAMILY MEMBER 1"/>
    <property type="match status" value="1"/>
</dbReference>
<evidence type="ECO:0000259" key="4">
    <source>
        <dbReference type="Pfam" id="PF23221"/>
    </source>
</evidence>
<dbReference type="InterPro" id="IPR056282">
    <property type="entry name" value="MROH2B-like_N_HEAT"/>
</dbReference>
<dbReference type="Proteomes" id="UP000018936">
    <property type="component" value="Unassembled WGS sequence"/>
</dbReference>
<sequence>MTLMDAAGDKDPLVQEQIFSALCALGRAEPEEVLNACEEHLRQHEKLAHPPRVIVLRAMEAVVKSSLAQLDKSTAKIVIFLASSEMTKSKQAASTVLVAVGRRFINQVMEEMLTKFQPGVLPHGFVVLTFANLSVTNEPVPDPGSLGQYREPDSGHAAGRPPWDPPPPAASFPDRLLGFLLPKLESSNEKTRLGTLTVLRQIINSTRKWGRGS</sequence>
<reference evidence="5 6" key="1">
    <citation type="journal article" date="2013" name="Proc. Natl. Acad. Sci. U.S.A.">
        <title>The king cobra genome reveals dynamic gene evolution and adaptation in the snake venom system.</title>
        <authorList>
            <person name="Vonk F.J."/>
            <person name="Casewell N.R."/>
            <person name="Henkel C.V."/>
            <person name="Heimberg A.M."/>
            <person name="Jansen H.J."/>
            <person name="McCleary R.J."/>
            <person name="Kerkkamp H.M."/>
            <person name="Vos R.A."/>
            <person name="Guerreiro I."/>
            <person name="Calvete J.J."/>
            <person name="Wuster W."/>
            <person name="Woods A.E."/>
            <person name="Logan J.M."/>
            <person name="Harrison R.A."/>
            <person name="Castoe T.A."/>
            <person name="de Koning A.P."/>
            <person name="Pollock D.D."/>
            <person name="Yandell M."/>
            <person name="Calderon D."/>
            <person name="Renjifo C."/>
            <person name="Currier R.B."/>
            <person name="Salgado D."/>
            <person name="Pla D."/>
            <person name="Sanz L."/>
            <person name="Hyder A.S."/>
            <person name="Ribeiro J.M."/>
            <person name="Arntzen J.W."/>
            <person name="van den Thillart G.E."/>
            <person name="Boetzer M."/>
            <person name="Pirovano W."/>
            <person name="Dirks R.P."/>
            <person name="Spaink H.P."/>
            <person name="Duboule D."/>
            <person name="McGlinn E."/>
            <person name="Kini R.M."/>
            <person name="Richardson M.K."/>
        </authorList>
    </citation>
    <scope>NUCLEOTIDE SEQUENCE</scope>
    <source>
        <tissue evidence="5">Blood</tissue>
    </source>
</reference>
<dbReference type="PANTHER" id="PTHR23120">
    <property type="entry name" value="MAESTRO-RELATED HEAT DOMAIN-CONTAINING"/>
    <property type="match status" value="1"/>
</dbReference>
<feature type="region of interest" description="Disordered" evidence="2">
    <location>
        <begin position="141"/>
        <end position="168"/>
    </location>
</feature>
<feature type="non-terminal residue" evidence="5">
    <location>
        <position position="1"/>
    </location>
</feature>
<keyword evidence="6" id="KW-1185">Reference proteome</keyword>
<dbReference type="EMBL" id="AZIM01003288">
    <property type="protein sequence ID" value="ETE62385.1"/>
    <property type="molecule type" value="Genomic_DNA"/>
</dbReference>
<feature type="domain" description="MROH2B-like HEAT-repeats" evidence="3">
    <location>
        <begin position="169"/>
        <end position="206"/>
    </location>
</feature>
<dbReference type="Pfam" id="PF23210">
    <property type="entry name" value="HEAT_Maestro_2"/>
    <property type="match status" value="1"/>
</dbReference>
<dbReference type="OrthoDB" id="1884734at2759"/>
<dbReference type="Pfam" id="PF23221">
    <property type="entry name" value="HEAT_MROH2B_1st"/>
    <property type="match status" value="1"/>
</dbReference>
<name>V8NJY2_OPHHA</name>